<dbReference type="Gene3D" id="2.60.40.10">
    <property type="entry name" value="Immunoglobulins"/>
    <property type="match status" value="2"/>
</dbReference>
<dbReference type="InterPro" id="IPR051713">
    <property type="entry name" value="T-cell_Activation_Regulation"/>
</dbReference>
<name>A0A3B5BKN3_9TELE</name>
<evidence type="ECO:0000259" key="12">
    <source>
        <dbReference type="PROSITE" id="PS50835"/>
    </source>
</evidence>
<keyword evidence="6" id="KW-0472">Membrane</keyword>
<dbReference type="PANTHER" id="PTHR25466">
    <property type="entry name" value="T-LYMPHOCYTE ACTIVATION ANTIGEN"/>
    <property type="match status" value="1"/>
</dbReference>
<feature type="signal peptide" evidence="11">
    <location>
        <begin position="1"/>
        <end position="22"/>
    </location>
</feature>
<dbReference type="InterPro" id="IPR013783">
    <property type="entry name" value="Ig-like_fold"/>
</dbReference>
<dbReference type="Ensembl" id="ENSSPAT00000028945.1">
    <property type="protein sequence ID" value="ENSSPAP00000028482.1"/>
    <property type="gene ID" value="ENSSPAG00000021432.1"/>
</dbReference>
<dbReference type="GO" id="GO:0042102">
    <property type="term" value="P:positive regulation of T cell proliferation"/>
    <property type="evidence" value="ECO:0007669"/>
    <property type="project" value="TreeGrafter"/>
</dbReference>
<keyword evidence="9" id="KW-0325">Glycoprotein</keyword>
<dbReference type="FunFam" id="2.60.40.10:FF:000142">
    <property type="entry name" value="V-set domain-containing T-cell activation inhibitor 1"/>
    <property type="match status" value="1"/>
</dbReference>
<dbReference type="InterPro" id="IPR053896">
    <property type="entry name" value="BTN3A2-like_Ig-C"/>
</dbReference>
<evidence type="ECO:0000256" key="10">
    <source>
        <dbReference type="ARBA" id="ARBA00023319"/>
    </source>
</evidence>
<evidence type="ECO:0000256" key="6">
    <source>
        <dbReference type="ARBA" id="ARBA00023136"/>
    </source>
</evidence>
<dbReference type="GO" id="GO:0007166">
    <property type="term" value="P:cell surface receptor signaling pathway"/>
    <property type="evidence" value="ECO:0007669"/>
    <property type="project" value="TreeGrafter"/>
</dbReference>
<dbReference type="SUPFAM" id="SSF48726">
    <property type="entry name" value="Immunoglobulin"/>
    <property type="match status" value="2"/>
</dbReference>
<proteinExistence type="predicted"/>
<evidence type="ECO:0000256" key="5">
    <source>
        <dbReference type="ARBA" id="ARBA00022989"/>
    </source>
</evidence>
<dbReference type="GO" id="GO:0071222">
    <property type="term" value="P:cellular response to lipopolysaccharide"/>
    <property type="evidence" value="ECO:0007669"/>
    <property type="project" value="TreeGrafter"/>
</dbReference>
<dbReference type="InterPro" id="IPR007110">
    <property type="entry name" value="Ig-like_dom"/>
</dbReference>
<dbReference type="AlphaFoldDB" id="A0A3B5BKN3"/>
<keyword evidence="10" id="KW-0393">Immunoglobulin domain</keyword>
<dbReference type="Pfam" id="PF22705">
    <property type="entry name" value="C2-set_3"/>
    <property type="match status" value="1"/>
</dbReference>
<dbReference type="GO" id="GO:0031295">
    <property type="term" value="P:T cell costimulation"/>
    <property type="evidence" value="ECO:0007669"/>
    <property type="project" value="TreeGrafter"/>
</dbReference>
<dbReference type="GO" id="GO:0042130">
    <property type="term" value="P:negative regulation of T cell proliferation"/>
    <property type="evidence" value="ECO:0007669"/>
    <property type="project" value="TreeGrafter"/>
</dbReference>
<protein>
    <recommendedName>
        <fullName evidence="12">Ig-like domain-containing protein</fullName>
    </recommendedName>
</protein>
<evidence type="ECO:0000256" key="8">
    <source>
        <dbReference type="ARBA" id="ARBA00023170"/>
    </source>
</evidence>
<accession>A0A3B5BKN3</accession>
<evidence type="ECO:0000256" key="3">
    <source>
        <dbReference type="ARBA" id="ARBA00022692"/>
    </source>
</evidence>
<organism evidence="13">
    <name type="scientific">Stegastes partitus</name>
    <name type="common">bicolor damselfish</name>
    <dbReference type="NCBI Taxonomy" id="144197"/>
    <lineage>
        <taxon>Eukaryota</taxon>
        <taxon>Metazoa</taxon>
        <taxon>Chordata</taxon>
        <taxon>Craniata</taxon>
        <taxon>Vertebrata</taxon>
        <taxon>Euteleostomi</taxon>
        <taxon>Actinopterygii</taxon>
        <taxon>Neopterygii</taxon>
        <taxon>Teleostei</taxon>
        <taxon>Neoteleostei</taxon>
        <taxon>Acanthomorphata</taxon>
        <taxon>Ovalentaria</taxon>
        <taxon>Pomacentridae</taxon>
        <taxon>Stegastes</taxon>
    </lineage>
</organism>
<feature type="domain" description="Ig-like" evidence="12">
    <location>
        <begin position="24"/>
        <end position="123"/>
    </location>
</feature>
<reference evidence="13" key="1">
    <citation type="submission" date="2023-09" db="UniProtKB">
        <authorList>
            <consortium name="Ensembl"/>
        </authorList>
    </citation>
    <scope>IDENTIFICATION</scope>
</reference>
<keyword evidence="4 11" id="KW-0732">Signal</keyword>
<keyword evidence="2" id="KW-1003">Cell membrane</keyword>
<keyword evidence="5" id="KW-1133">Transmembrane helix</keyword>
<feature type="chain" id="PRO_5017394727" description="Ig-like domain-containing protein" evidence="11">
    <location>
        <begin position="23"/>
        <end position="254"/>
    </location>
</feature>
<dbReference type="GeneTree" id="ENSGT00940000163670"/>
<keyword evidence="8" id="KW-0675">Receptor</keyword>
<dbReference type="InterPro" id="IPR036179">
    <property type="entry name" value="Ig-like_dom_sf"/>
</dbReference>
<keyword evidence="3" id="KW-0812">Transmembrane</keyword>
<comment type="subcellular location">
    <subcellularLocation>
        <location evidence="1">Cell membrane</location>
        <topology evidence="1">Single-pass type I membrane protein</topology>
    </subcellularLocation>
</comment>
<evidence type="ECO:0000256" key="4">
    <source>
        <dbReference type="ARBA" id="ARBA00022729"/>
    </source>
</evidence>
<dbReference type="PANTHER" id="PTHR25466:SF14">
    <property type="entry name" value="BUTYROPHILIN SUBFAMILY 2 MEMBER A2-LIKE-RELATED"/>
    <property type="match status" value="1"/>
</dbReference>
<dbReference type="GO" id="GO:0009897">
    <property type="term" value="C:external side of plasma membrane"/>
    <property type="evidence" value="ECO:0007669"/>
    <property type="project" value="TreeGrafter"/>
</dbReference>
<evidence type="ECO:0000256" key="9">
    <source>
        <dbReference type="ARBA" id="ARBA00023180"/>
    </source>
</evidence>
<dbReference type="GO" id="GO:0006955">
    <property type="term" value="P:immune response"/>
    <property type="evidence" value="ECO:0007669"/>
    <property type="project" value="TreeGrafter"/>
</dbReference>
<evidence type="ECO:0000256" key="11">
    <source>
        <dbReference type="SAM" id="SignalP"/>
    </source>
</evidence>
<evidence type="ECO:0000256" key="7">
    <source>
        <dbReference type="ARBA" id="ARBA00023157"/>
    </source>
</evidence>
<evidence type="ECO:0000313" key="13">
    <source>
        <dbReference type="Ensembl" id="ENSSPAP00000028482.1"/>
    </source>
</evidence>
<keyword evidence="7" id="KW-1015">Disulfide bond</keyword>
<evidence type="ECO:0000256" key="1">
    <source>
        <dbReference type="ARBA" id="ARBA00004251"/>
    </source>
</evidence>
<sequence>MSGMNFSVLLVTFLWNLSLTWSLPDVAETEVSCAFMERCILPCSFQVAPQVIIHWNYLGLCVHSYYDNQDQLEHQHRRYRDRTSLFKEQISRGNASLQLTGVKVQDEGRYQCCTGTTNENDYSFINLKVNVHKVNIQQVENRITCSSEGIYPQPELTWSTTPPSNIKLHSTSTVQQTEEQLYNISSSLILSHTSTICFLKLQMIDDILTVNVIFTTYQKVVQTKMKHLIVQGSVMFVLTKMLTSATIIHKYDAV</sequence>
<evidence type="ECO:0000256" key="2">
    <source>
        <dbReference type="ARBA" id="ARBA00022475"/>
    </source>
</evidence>
<dbReference type="PROSITE" id="PS50835">
    <property type="entry name" value="IG_LIKE"/>
    <property type="match status" value="1"/>
</dbReference>